<name>A0AAN8N9L3_9PEZI</name>
<evidence type="ECO:0000313" key="1">
    <source>
        <dbReference type="EMBL" id="KAK6497093.1"/>
    </source>
</evidence>
<organism evidence="1 2">
    <name type="scientific">Arthrobotrys conoides</name>
    <dbReference type="NCBI Taxonomy" id="74498"/>
    <lineage>
        <taxon>Eukaryota</taxon>
        <taxon>Fungi</taxon>
        <taxon>Dikarya</taxon>
        <taxon>Ascomycota</taxon>
        <taxon>Pezizomycotina</taxon>
        <taxon>Orbiliomycetes</taxon>
        <taxon>Orbiliales</taxon>
        <taxon>Orbiliaceae</taxon>
        <taxon>Arthrobotrys</taxon>
    </lineage>
</organism>
<protein>
    <submittedName>
        <fullName evidence="1">Uncharacterized protein</fullName>
    </submittedName>
</protein>
<dbReference type="EMBL" id="JAVHJM010000015">
    <property type="protein sequence ID" value="KAK6497093.1"/>
    <property type="molecule type" value="Genomic_DNA"/>
</dbReference>
<gene>
    <name evidence="1" type="ORF">TWF506_004572</name>
</gene>
<reference evidence="1 2" key="1">
    <citation type="submission" date="2019-10" db="EMBL/GenBank/DDBJ databases">
        <authorList>
            <person name="Palmer J.M."/>
        </authorList>
    </citation>
    <scope>NUCLEOTIDE SEQUENCE [LARGE SCALE GENOMIC DNA]</scope>
    <source>
        <strain evidence="1 2">TWF506</strain>
    </source>
</reference>
<dbReference type="Proteomes" id="UP001307849">
    <property type="component" value="Unassembled WGS sequence"/>
</dbReference>
<evidence type="ECO:0000313" key="2">
    <source>
        <dbReference type="Proteomes" id="UP001307849"/>
    </source>
</evidence>
<comment type="caution">
    <text evidence="1">The sequence shown here is derived from an EMBL/GenBank/DDBJ whole genome shotgun (WGS) entry which is preliminary data.</text>
</comment>
<keyword evidence="2" id="KW-1185">Reference proteome</keyword>
<accession>A0AAN8N9L3</accession>
<dbReference type="AlphaFoldDB" id="A0AAN8N9L3"/>
<sequence length="507" mass="57667">MNSTIPILPELLFQTLGYCDIKTIWNFASTSRESYLLAFRVLALEYQFPLTVPYAMRSGLVEKHKDSRFYDRMDTVAIDITENTWDPSSLPHLQNFLKSKRETNASANVILYSQQNESCSINALVTVFNDIFVEFYDTIKGFSIRVEIAQMDELIFRNRMTGFYNTVRTGMSPCKAARGIQGQEALPLKSLDLRVKAYSARSMMELFINAVYHVMSVAGGEEGNRLEDIKIIVKWKVCGADEGSLLTPLMLGKLASSSVRKVWIEDKTRCRIENRVAECVTSWPNIEELHLDCGIAGSLSDYNRLQQLSNLRIISIPFPYAGSFGREESFCCVRSLFLAYISQQFTCFLQDDNPLRQIQFHFLRRDGLTTNHTKIKLRKDGFENQMREADREQVSNFEGSVLDFGGFLNSVTDPLALATMEDLGDKPTDPIDLSSTSELMLISTSRNQDFRWVRTQRKFFNPFLNELAGEVMGAGNKLEHWSRLEDAVSNPNINRIGVKCTDCNCIA</sequence>
<proteinExistence type="predicted"/>